<gene>
    <name evidence="5" type="ORF">BTN92_01720</name>
</gene>
<dbReference type="PROSITE" id="PS51186">
    <property type="entry name" value="GNAT"/>
    <property type="match status" value="1"/>
</dbReference>
<dbReference type="InterPro" id="IPR005216">
    <property type="entry name" value="Citrate_lyase_ligase"/>
</dbReference>
<dbReference type="SUPFAM" id="SSF55729">
    <property type="entry name" value="Acyl-CoA N-acyltransferases (Nat)"/>
    <property type="match status" value="1"/>
</dbReference>
<keyword evidence="5" id="KW-0456">Lyase</keyword>
<evidence type="ECO:0000259" key="4">
    <source>
        <dbReference type="PROSITE" id="PS51186"/>
    </source>
</evidence>
<evidence type="ECO:0000313" key="5">
    <source>
        <dbReference type="EMBL" id="ONN44876.1"/>
    </source>
</evidence>
<reference evidence="5 6" key="1">
    <citation type="submission" date="2016-12" db="EMBL/GenBank/DDBJ databases">
        <authorList>
            <person name="Song W.-J."/>
            <person name="Kurnit D.M."/>
        </authorList>
    </citation>
    <scope>NUCLEOTIDE SEQUENCE [LARGE SCALE GENOMIC DNA]</scope>
    <source>
        <strain evidence="5 6">CGB1038-1_S1</strain>
    </source>
</reference>
<dbReference type="EC" id="6.2.1.22" evidence="3"/>
<dbReference type="RefSeq" id="WP_077151151.1">
    <property type="nucleotide sequence ID" value="NZ_CABMMO010000001.1"/>
</dbReference>
<dbReference type="InterPro" id="IPR016181">
    <property type="entry name" value="Acyl_CoA_acyltransferase"/>
</dbReference>
<dbReference type="OrthoDB" id="9779753at2"/>
<dbReference type="GO" id="GO:0005524">
    <property type="term" value="F:ATP binding"/>
    <property type="evidence" value="ECO:0007669"/>
    <property type="project" value="UniProtKB-UniRule"/>
</dbReference>
<comment type="function">
    <text evidence="3">Acetylation of prosthetic group (2-(5''-phosphoribosyl)-3'-dephosphocoenzyme-A) of the gamma subunit of citrate lyase.</text>
</comment>
<dbReference type="GO" id="GO:0016747">
    <property type="term" value="F:acyltransferase activity, transferring groups other than amino-acyl groups"/>
    <property type="evidence" value="ECO:0007669"/>
    <property type="project" value="InterPro"/>
</dbReference>
<evidence type="ECO:0000256" key="1">
    <source>
        <dbReference type="ARBA" id="ARBA00022741"/>
    </source>
</evidence>
<name>A0A1V2UMZ1_ENTMU</name>
<dbReference type="PANTHER" id="PTHR40599:SF1">
    <property type="entry name" value="[CITRATE [PRO-3S]-LYASE] LIGASE"/>
    <property type="match status" value="1"/>
</dbReference>
<keyword evidence="3 5" id="KW-0436">Ligase</keyword>
<dbReference type="Gene3D" id="3.40.50.620">
    <property type="entry name" value="HUPs"/>
    <property type="match status" value="1"/>
</dbReference>
<dbReference type="InterPro" id="IPR014729">
    <property type="entry name" value="Rossmann-like_a/b/a_fold"/>
</dbReference>
<organism evidence="5 6">
    <name type="scientific">Enterococcus mundtii</name>
    <dbReference type="NCBI Taxonomy" id="53346"/>
    <lineage>
        <taxon>Bacteria</taxon>
        <taxon>Bacillati</taxon>
        <taxon>Bacillota</taxon>
        <taxon>Bacilli</taxon>
        <taxon>Lactobacillales</taxon>
        <taxon>Enterococcaceae</taxon>
        <taxon>Enterococcus</taxon>
    </lineage>
</organism>
<protein>
    <recommendedName>
        <fullName evidence="3">[Citrate [pro-3S]-lyase] ligase</fullName>
        <ecNumber evidence="3">6.2.1.22</ecNumber>
    </recommendedName>
</protein>
<proteinExistence type="predicted"/>
<dbReference type="InterPro" id="IPR000182">
    <property type="entry name" value="GNAT_dom"/>
</dbReference>
<evidence type="ECO:0000256" key="3">
    <source>
        <dbReference type="PIRNR" id="PIRNR005751"/>
    </source>
</evidence>
<dbReference type="STRING" id="53346.A5802_001438"/>
<evidence type="ECO:0000313" key="6">
    <source>
        <dbReference type="Proteomes" id="UP000189299"/>
    </source>
</evidence>
<dbReference type="EMBL" id="MSTR01000001">
    <property type="protein sequence ID" value="ONN44876.1"/>
    <property type="molecule type" value="Genomic_DNA"/>
</dbReference>
<dbReference type="SUPFAM" id="SSF52374">
    <property type="entry name" value="Nucleotidylyl transferase"/>
    <property type="match status" value="1"/>
</dbReference>
<dbReference type="Pfam" id="PF08218">
    <property type="entry name" value="Citrate_ly_lig"/>
    <property type="match status" value="1"/>
</dbReference>
<dbReference type="GO" id="GO:0008771">
    <property type="term" value="F:[citrate (pro-3S)-lyase] ligase activity"/>
    <property type="evidence" value="ECO:0007669"/>
    <property type="project" value="UniProtKB-EC"/>
</dbReference>
<dbReference type="PANTHER" id="PTHR40599">
    <property type="entry name" value="[CITRATE [PRO-3S]-LYASE] LIGASE"/>
    <property type="match status" value="1"/>
</dbReference>
<dbReference type="GO" id="GO:0016829">
    <property type="term" value="F:lyase activity"/>
    <property type="evidence" value="ECO:0007669"/>
    <property type="project" value="UniProtKB-KW"/>
</dbReference>
<dbReference type="AlphaFoldDB" id="A0A1V2UMZ1"/>
<dbReference type="NCBIfam" id="TIGR00125">
    <property type="entry name" value="cyt_tran_rel"/>
    <property type="match status" value="1"/>
</dbReference>
<dbReference type="InterPro" id="IPR013166">
    <property type="entry name" value="Citrate_lyase_ligase_C"/>
</dbReference>
<evidence type="ECO:0000256" key="2">
    <source>
        <dbReference type="ARBA" id="ARBA00022840"/>
    </source>
</evidence>
<dbReference type="InterPro" id="IPR004821">
    <property type="entry name" value="Cyt_trans-like"/>
</dbReference>
<dbReference type="Gene3D" id="3.40.630.30">
    <property type="match status" value="1"/>
</dbReference>
<dbReference type="Pfam" id="PF13673">
    <property type="entry name" value="Acetyltransf_10"/>
    <property type="match status" value="1"/>
</dbReference>
<dbReference type="PIRSF" id="PIRSF005751">
    <property type="entry name" value="Acet_citr_lig"/>
    <property type="match status" value="1"/>
</dbReference>
<keyword evidence="2 3" id="KW-0067">ATP-binding</keyword>
<dbReference type="NCBIfam" id="TIGR00124">
    <property type="entry name" value="cit_ly_ligase"/>
    <property type="match status" value="1"/>
</dbReference>
<sequence>MYTIKRLWLEKDAQVYQQWMELIEKSGLTLNEKVDYTVGIYQEEQLIATGSYERNILKYLAVTKDFQSGNLLTKLVQQLIDHLSEENKRHFFVYTDPSNHSIFHAMGFKEIIATETILFMEQGTPDFQDYLAMLKAKKKKGTGCGIVMNANPFTKGHQYLVECAAKQADQVYLFILSEDCSEFSFSERFEMVKQGVAYVKNVTILPTEDYLISSATFPAYFLKEHATEEAAKAQGTLDALLFKEKIAPILKIENRFVGEEPYSKVTEIYNETLKKVFGESLSLIVLPRKRIKRVAISATKVRKALQEDDLQTLQAYLPASTYNYIKNHKRNRGDRK</sequence>
<keyword evidence="1 3" id="KW-0547">Nucleotide-binding</keyword>
<comment type="catalytic activity">
    <reaction evidence="3">
        <text>holo-[citrate lyase ACP] + acetate + ATP = acetyl-[citrate lyase ACP] + AMP + diphosphate</text>
        <dbReference type="Rhea" id="RHEA:23788"/>
        <dbReference type="Rhea" id="RHEA-COMP:10158"/>
        <dbReference type="Rhea" id="RHEA-COMP:13710"/>
        <dbReference type="ChEBI" id="CHEBI:30089"/>
        <dbReference type="ChEBI" id="CHEBI:30616"/>
        <dbReference type="ChEBI" id="CHEBI:33019"/>
        <dbReference type="ChEBI" id="CHEBI:82683"/>
        <dbReference type="ChEBI" id="CHEBI:137976"/>
        <dbReference type="ChEBI" id="CHEBI:456215"/>
        <dbReference type="EC" id="6.2.1.22"/>
    </reaction>
</comment>
<dbReference type="Proteomes" id="UP000189299">
    <property type="component" value="Unassembled WGS sequence"/>
</dbReference>
<dbReference type="SMART" id="SM00764">
    <property type="entry name" value="Citrate_ly_lig"/>
    <property type="match status" value="1"/>
</dbReference>
<comment type="caution">
    <text evidence="5">The sequence shown here is derived from an EMBL/GenBank/DDBJ whole genome shotgun (WGS) entry which is preliminary data.</text>
</comment>
<accession>A0A1V2UMZ1</accession>
<feature type="domain" description="N-acetyltransferase" evidence="4">
    <location>
        <begin position="1"/>
        <end position="137"/>
    </location>
</feature>